<proteinExistence type="predicted"/>
<gene>
    <name evidence="1" type="ORF">B0I35DRAFT_433164</name>
</gene>
<organism evidence="1 2">
    <name type="scientific">Stachybotrys elegans</name>
    <dbReference type="NCBI Taxonomy" id="80388"/>
    <lineage>
        <taxon>Eukaryota</taxon>
        <taxon>Fungi</taxon>
        <taxon>Dikarya</taxon>
        <taxon>Ascomycota</taxon>
        <taxon>Pezizomycotina</taxon>
        <taxon>Sordariomycetes</taxon>
        <taxon>Hypocreomycetidae</taxon>
        <taxon>Hypocreales</taxon>
        <taxon>Stachybotryaceae</taxon>
        <taxon>Stachybotrys</taxon>
    </lineage>
</organism>
<evidence type="ECO:0000313" key="1">
    <source>
        <dbReference type="EMBL" id="KAH7316467.1"/>
    </source>
</evidence>
<keyword evidence="2" id="KW-1185">Reference proteome</keyword>
<accession>A0A8K0SQF8</accession>
<comment type="caution">
    <text evidence="1">The sequence shown here is derived from an EMBL/GenBank/DDBJ whole genome shotgun (WGS) entry which is preliminary data.</text>
</comment>
<dbReference type="EMBL" id="JAGPNK010000008">
    <property type="protein sequence ID" value="KAH7316467.1"/>
    <property type="molecule type" value="Genomic_DNA"/>
</dbReference>
<name>A0A8K0SQF8_9HYPO</name>
<reference evidence="1" key="1">
    <citation type="journal article" date="2021" name="Nat. Commun.">
        <title>Genetic determinants of endophytism in the Arabidopsis root mycobiome.</title>
        <authorList>
            <person name="Mesny F."/>
            <person name="Miyauchi S."/>
            <person name="Thiergart T."/>
            <person name="Pickel B."/>
            <person name="Atanasova L."/>
            <person name="Karlsson M."/>
            <person name="Huettel B."/>
            <person name="Barry K.W."/>
            <person name="Haridas S."/>
            <person name="Chen C."/>
            <person name="Bauer D."/>
            <person name="Andreopoulos W."/>
            <person name="Pangilinan J."/>
            <person name="LaButti K."/>
            <person name="Riley R."/>
            <person name="Lipzen A."/>
            <person name="Clum A."/>
            <person name="Drula E."/>
            <person name="Henrissat B."/>
            <person name="Kohler A."/>
            <person name="Grigoriev I.V."/>
            <person name="Martin F.M."/>
            <person name="Hacquard S."/>
        </authorList>
    </citation>
    <scope>NUCLEOTIDE SEQUENCE</scope>
    <source>
        <strain evidence="1">MPI-CAGE-CH-0235</strain>
    </source>
</reference>
<sequence>MGTRPAEPSRPVTQHRYSCPLPRTCSKPSRLRVQLLADVAWRSSASSDRGRCHKANSRLLSVSRTNASDNAPARTWPCFFCFCFLSMNVVCSLVGRTGFDSARLRKLCGSCDFLLEDSPPELVGVQTRFLLETQAWPRSRKYHEHVAILPRKVLHEPLPCSSPLPLCFPLMFQIFPLWQYVISVCRPARLLRRLFTDTFASPLSGEFVSSVALVFRHRRLVRWVEGAESGHRYSFVLVRAGCSKNVQFRDQNATSTYRRLRIARFGCSSDAAACTSKGR</sequence>
<protein>
    <submittedName>
        <fullName evidence="1">Uncharacterized protein</fullName>
    </submittedName>
</protein>
<evidence type="ECO:0000313" key="2">
    <source>
        <dbReference type="Proteomes" id="UP000813444"/>
    </source>
</evidence>
<dbReference type="Proteomes" id="UP000813444">
    <property type="component" value="Unassembled WGS sequence"/>
</dbReference>
<dbReference type="AlphaFoldDB" id="A0A8K0SQF8"/>